<feature type="domain" description="Nematode cuticle collagen N-terminal" evidence="3">
    <location>
        <begin position="5"/>
        <end position="57"/>
    </location>
</feature>
<evidence type="ECO:0000313" key="4">
    <source>
        <dbReference type="EMBL" id="KHN85538.1"/>
    </source>
</evidence>
<protein>
    <submittedName>
        <fullName evidence="4">Putative cuticle collagen</fullName>
    </submittedName>
</protein>
<evidence type="ECO:0000256" key="1">
    <source>
        <dbReference type="ARBA" id="ARBA00022737"/>
    </source>
</evidence>
<dbReference type="Pfam" id="PF01391">
    <property type="entry name" value="Collagen"/>
    <property type="match status" value="2"/>
</dbReference>
<evidence type="ECO:0000256" key="2">
    <source>
        <dbReference type="SAM" id="MobiDB-lite"/>
    </source>
</evidence>
<dbReference type="PANTHER" id="PTHR24637">
    <property type="entry name" value="COLLAGEN"/>
    <property type="match status" value="1"/>
</dbReference>
<feature type="compositionally biased region" description="Low complexity" evidence="2">
    <location>
        <begin position="184"/>
        <end position="200"/>
    </location>
</feature>
<dbReference type="GO" id="GO:0005581">
    <property type="term" value="C:collagen trimer"/>
    <property type="evidence" value="ECO:0007669"/>
    <property type="project" value="UniProtKB-KW"/>
</dbReference>
<feature type="region of interest" description="Disordered" evidence="2">
    <location>
        <begin position="163"/>
        <end position="298"/>
    </location>
</feature>
<name>A0A0B2VV18_TOXCA</name>
<reference evidence="4 5" key="1">
    <citation type="submission" date="2014-11" db="EMBL/GenBank/DDBJ databases">
        <title>Genetic blueprint of the zoonotic pathogen Toxocara canis.</title>
        <authorList>
            <person name="Zhu X.-Q."/>
            <person name="Korhonen P.K."/>
            <person name="Cai H."/>
            <person name="Young N.D."/>
            <person name="Nejsum P."/>
            <person name="von Samson-Himmelstjerna G."/>
            <person name="Boag P.R."/>
            <person name="Tan P."/>
            <person name="Li Q."/>
            <person name="Min J."/>
            <person name="Yang Y."/>
            <person name="Wang X."/>
            <person name="Fang X."/>
            <person name="Hall R.S."/>
            <person name="Hofmann A."/>
            <person name="Sternberg P.W."/>
            <person name="Jex A.R."/>
            <person name="Gasser R.B."/>
        </authorList>
    </citation>
    <scope>NUCLEOTIDE SEQUENCE [LARGE SCALE GENOMIC DNA]</scope>
    <source>
        <strain evidence="4">PN_DK_2014</strain>
    </source>
</reference>
<comment type="caution">
    <text evidence="4">The sequence shown here is derived from an EMBL/GenBank/DDBJ whole genome shotgun (WGS) entry which is preliminary data.</text>
</comment>
<accession>A0A0B2VV18</accession>
<dbReference type="Pfam" id="PF01484">
    <property type="entry name" value="Col_cuticle_N"/>
    <property type="match status" value="1"/>
</dbReference>
<evidence type="ECO:0000259" key="3">
    <source>
        <dbReference type="SMART" id="SM01088"/>
    </source>
</evidence>
<feature type="compositionally biased region" description="Low complexity" evidence="2">
    <location>
        <begin position="260"/>
        <end position="272"/>
    </location>
</feature>
<dbReference type="InterPro" id="IPR008160">
    <property type="entry name" value="Collagen"/>
</dbReference>
<evidence type="ECO:0000313" key="5">
    <source>
        <dbReference type="Proteomes" id="UP000031036"/>
    </source>
</evidence>
<dbReference type="EMBL" id="JPKZ01000761">
    <property type="protein sequence ID" value="KHN85538.1"/>
    <property type="molecule type" value="Genomic_DNA"/>
</dbReference>
<sequence>MKQRIVAATSVLLSATALLINTIDFISLHQEVNEISNDVSNEVHGFKVDTNEAWMELMEIQLLFISSTRPLENPFFSKDKRLSYSKFADLPQRCHCELVPRCPHSLRDPPGQPEKAGAPGQPGTYGSPGTTAKCDRHCPRRDQQLTCVKCPPGPPGVPEANGIVGLEGVPGETGPAGVQEKRGASGSPGPRGEPGRQGSSGVAGEDGLGGEWATITKLEGQRPKGPLGPRGPLKYRGASGEPGTQGASGGRGSSGKRCLNGRNGLPGNNGIRGDPGPPRQDNLHRSFSKRSYAYAVQN</sequence>
<proteinExistence type="predicted"/>
<dbReference type="InterPro" id="IPR002486">
    <property type="entry name" value="Col_cuticle_N"/>
</dbReference>
<keyword evidence="1" id="KW-0677">Repeat</keyword>
<dbReference type="STRING" id="6265.A0A0B2VV18"/>
<dbReference type="AlphaFoldDB" id="A0A0B2VV18"/>
<keyword evidence="4" id="KW-0176">Collagen</keyword>
<dbReference type="SMART" id="SM01088">
    <property type="entry name" value="Col_cuticle_N"/>
    <property type="match status" value="1"/>
</dbReference>
<dbReference type="PANTHER" id="PTHR24637:SF423">
    <property type="entry name" value="NEMATODE CUTICLE COLLAGEN N-TERMINAL DOMAIN-CONTAINING PROTEIN"/>
    <property type="match status" value="1"/>
</dbReference>
<keyword evidence="5" id="KW-1185">Reference proteome</keyword>
<gene>
    <name evidence="4" type="primary">col-145</name>
    <name evidence="4" type="ORF">Tcan_13280</name>
</gene>
<organism evidence="4 5">
    <name type="scientific">Toxocara canis</name>
    <name type="common">Canine roundworm</name>
    <dbReference type="NCBI Taxonomy" id="6265"/>
    <lineage>
        <taxon>Eukaryota</taxon>
        <taxon>Metazoa</taxon>
        <taxon>Ecdysozoa</taxon>
        <taxon>Nematoda</taxon>
        <taxon>Chromadorea</taxon>
        <taxon>Rhabditida</taxon>
        <taxon>Spirurina</taxon>
        <taxon>Ascaridomorpha</taxon>
        <taxon>Ascaridoidea</taxon>
        <taxon>Toxocaridae</taxon>
        <taxon>Toxocara</taxon>
    </lineage>
</organism>
<feature type="compositionally biased region" description="Low complexity" evidence="2">
    <location>
        <begin position="223"/>
        <end position="237"/>
    </location>
</feature>
<dbReference type="Proteomes" id="UP000031036">
    <property type="component" value="Unassembled WGS sequence"/>
</dbReference>
<feature type="region of interest" description="Disordered" evidence="2">
    <location>
        <begin position="105"/>
        <end position="133"/>
    </location>
</feature>
<dbReference type="GO" id="GO:0042302">
    <property type="term" value="F:structural constituent of cuticle"/>
    <property type="evidence" value="ECO:0007669"/>
    <property type="project" value="InterPro"/>
</dbReference>